<dbReference type="EMBL" id="CAJOBP010067459">
    <property type="protein sequence ID" value="CAF4871322.1"/>
    <property type="molecule type" value="Genomic_DNA"/>
</dbReference>
<feature type="non-terminal residue" evidence="2">
    <location>
        <position position="1"/>
    </location>
</feature>
<comment type="caution">
    <text evidence="2">The sequence shown here is derived from an EMBL/GenBank/DDBJ whole genome shotgun (WGS) entry which is preliminary data.</text>
</comment>
<feature type="region of interest" description="Disordered" evidence="1">
    <location>
        <begin position="17"/>
        <end position="67"/>
    </location>
</feature>
<organism evidence="2 3">
    <name type="scientific">Rotaria socialis</name>
    <dbReference type="NCBI Taxonomy" id="392032"/>
    <lineage>
        <taxon>Eukaryota</taxon>
        <taxon>Metazoa</taxon>
        <taxon>Spiralia</taxon>
        <taxon>Gnathifera</taxon>
        <taxon>Rotifera</taxon>
        <taxon>Eurotatoria</taxon>
        <taxon>Bdelloidea</taxon>
        <taxon>Philodinida</taxon>
        <taxon>Philodinidae</taxon>
        <taxon>Rotaria</taxon>
    </lineage>
</organism>
<name>A0A821T6V5_9BILA</name>
<feature type="non-terminal residue" evidence="2">
    <location>
        <position position="67"/>
    </location>
</feature>
<evidence type="ECO:0000313" key="2">
    <source>
        <dbReference type="EMBL" id="CAF4871322.1"/>
    </source>
</evidence>
<accession>A0A821T6V5</accession>
<protein>
    <submittedName>
        <fullName evidence="2">Uncharacterized protein</fullName>
    </submittedName>
</protein>
<dbReference type="AlphaFoldDB" id="A0A821T6V5"/>
<sequence>AYAIRRAALVQRFFPPEIDEEEISHESGEMENEEEEGEKAIRNDPAPAEEAAPADEMETEELMNSLT</sequence>
<gene>
    <name evidence="2" type="ORF">UJA718_LOCUS44298</name>
</gene>
<feature type="compositionally biased region" description="Acidic residues" evidence="1">
    <location>
        <begin position="52"/>
        <end position="61"/>
    </location>
</feature>
<reference evidence="2" key="1">
    <citation type="submission" date="2021-02" db="EMBL/GenBank/DDBJ databases">
        <authorList>
            <person name="Nowell W R."/>
        </authorList>
    </citation>
    <scope>NUCLEOTIDE SEQUENCE</scope>
</reference>
<evidence type="ECO:0000256" key="1">
    <source>
        <dbReference type="SAM" id="MobiDB-lite"/>
    </source>
</evidence>
<keyword evidence="3" id="KW-1185">Reference proteome</keyword>
<dbReference type="Proteomes" id="UP000663873">
    <property type="component" value="Unassembled WGS sequence"/>
</dbReference>
<feature type="compositionally biased region" description="Acidic residues" evidence="1">
    <location>
        <begin position="17"/>
        <end position="37"/>
    </location>
</feature>
<proteinExistence type="predicted"/>
<evidence type="ECO:0000313" key="3">
    <source>
        <dbReference type="Proteomes" id="UP000663873"/>
    </source>
</evidence>